<accession>A0A4Y3TLY5</accession>
<gene>
    <name evidence="2" type="ORF">AOR01nite_12750</name>
</gene>
<name>A0A4Y3TLY5_9PROT</name>
<dbReference type="EMBL" id="BJMU01000004">
    <property type="protein sequence ID" value="GEB82798.1"/>
    <property type="molecule type" value="Genomic_DNA"/>
</dbReference>
<protein>
    <submittedName>
        <fullName evidence="2">Uncharacterized protein</fullName>
    </submittedName>
</protein>
<organism evidence="2 3">
    <name type="scientific">Acetobacter orleanensis</name>
    <dbReference type="NCBI Taxonomy" id="104099"/>
    <lineage>
        <taxon>Bacteria</taxon>
        <taxon>Pseudomonadati</taxon>
        <taxon>Pseudomonadota</taxon>
        <taxon>Alphaproteobacteria</taxon>
        <taxon>Acetobacterales</taxon>
        <taxon>Acetobacteraceae</taxon>
        <taxon>Acetobacter</taxon>
    </lineage>
</organism>
<sequence>MLHPIKRGIQRVFVAASCQAEHPRRDQQPGAKRMAGLKSHEHTVPERPVLFGARLLHDVTVAPLAE</sequence>
<dbReference type="Proteomes" id="UP000317617">
    <property type="component" value="Unassembled WGS sequence"/>
</dbReference>
<reference evidence="2 3" key="1">
    <citation type="submission" date="2019-06" db="EMBL/GenBank/DDBJ databases">
        <title>Whole genome shotgun sequence of Acetobacter orleanensis NBRC 13752.</title>
        <authorList>
            <person name="Hosoyama A."/>
            <person name="Uohara A."/>
            <person name="Ohji S."/>
            <person name="Ichikawa N."/>
        </authorList>
    </citation>
    <scope>NUCLEOTIDE SEQUENCE [LARGE SCALE GENOMIC DNA]</scope>
    <source>
        <strain evidence="2 3">NBRC 13752</strain>
    </source>
</reference>
<evidence type="ECO:0000313" key="3">
    <source>
        <dbReference type="Proteomes" id="UP000317617"/>
    </source>
</evidence>
<evidence type="ECO:0000256" key="1">
    <source>
        <dbReference type="SAM" id="MobiDB-lite"/>
    </source>
</evidence>
<proteinExistence type="predicted"/>
<comment type="caution">
    <text evidence="2">The sequence shown here is derived from an EMBL/GenBank/DDBJ whole genome shotgun (WGS) entry which is preliminary data.</text>
</comment>
<dbReference type="AlphaFoldDB" id="A0A4Y3TLY5"/>
<feature type="region of interest" description="Disordered" evidence="1">
    <location>
        <begin position="19"/>
        <end position="40"/>
    </location>
</feature>
<keyword evidence="3" id="KW-1185">Reference proteome</keyword>
<evidence type="ECO:0000313" key="2">
    <source>
        <dbReference type="EMBL" id="GEB82798.1"/>
    </source>
</evidence>